<evidence type="ECO:0000256" key="11">
    <source>
        <dbReference type="RuleBase" id="RU003780"/>
    </source>
</evidence>
<name>A0ABV7ZUR5_9GAMM</name>
<dbReference type="NCBIfam" id="NF003589">
    <property type="entry name" value="PRK05254.1-2"/>
    <property type="match status" value="1"/>
</dbReference>
<feature type="domain" description="Uracil-DNA glycosylase-like" evidence="12">
    <location>
        <begin position="55"/>
        <end position="215"/>
    </location>
</feature>
<keyword evidence="6 9" id="KW-0227">DNA damage</keyword>
<comment type="similarity">
    <text evidence="3 9 11">Belongs to the uracil-DNA glycosylase (UDG) superfamily. UNG family.</text>
</comment>
<dbReference type="InterPro" id="IPR002043">
    <property type="entry name" value="UDG_fam1"/>
</dbReference>
<comment type="subcellular location">
    <subcellularLocation>
        <location evidence="9">Cytoplasm</location>
    </subcellularLocation>
</comment>
<dbReference type="SMART" id="SM00987">
    <property type="entry name" value="UreE_C"/>
    <property type="match status" value="1"/>
</dbReference>
<keyword evidence="8 9" id="KW-0234">DNA repair</keyword>
<keyword evidence="7 9" id="KW-0378">Hydrolase</keyword>
<sequence length="231" mass="25502">MSLDTFRESLPASWLPLAEPFISTPQAQALAEFVAMESRTQTVYPPTVQRFRALQALAPEDVKVVILGQDPYHGPKQAMGLSFSVPRGEAIPPSLQNMYKELMADVGFLPPNHGDLTAWAEQGILLLNSVLSVRAGAAGSHAKRGWESLTDCLLRNLAAQQHHIVFLLWGSYAQRKAEFIDAERHLLLHAPHPSPLSAYRGFIGCRHFSLANAYLHATGQSTIDWQLSNEP</sequence>
<dbReference type="NCBIfam" id="NF003588">
    <property type="entry name" value="PRK05254.1-1"/>
    <property type="match status" value="1"/>
</dbReference>
<dbReference type="NCBIfam" id="TIGR00628">
    <property type="entry name" value="ung"/>
    <property type="match status" value="1"/>
</dbReference>
<comment type="caution">
    <text evidence="13">The sequence shown here is derived from an EMBL/GenBank/DDBJ whole genome shotgun (WGS) entry which is preliminary data.</text>
</comment>
<dbReference type="InterPro" id="IPR036895">
    <property type="entry name" value="Uracil-DNA_glycosylase-like_sf"/>
</dbReference>
<dbReference type="NCBIfam" id="NF003591">
    <property type="entry name" value="PRK05254.1-4"/>
    <property type="match status" value="1"/>
</dbReference>
<dbReference type="GO" id="GO:0004844">
    <property type="term" value="F:uracil DNA N-glycosylase activity"/>
    <property type="evidence" value="ECO:0007669"/>
    <property type="project" value="UniProtKB-EC"/>
</dbReference>
<dbReference type="NCBIfam" id="NF003592">
    <property type="entry name" value="PRK05254.1-5"/>
    <property type="match status" value="1"/>
</dbReference>
<evidence type="ECO:0000256" key="4">
    <source>
        <dbReference type="ARBA" id="ARBA00012030"/>
    </source>
</evidence>
<dbReference type="InterPro" id="IPR018085">
    <property type="entry name" value="Ura-DNA_Glyclase_AS"/>
</dbReference>
<dbReference type="EC" id="3.2.2.27" evidence="4 9"/>
<evidence type="ECO:0000256" key="10">
    <source>
        <dbReference type="PROSITE-ProRule" id="PRU10072"/>
    </source>
</evidence>
<organism evidence="13 14">
    <name type="scientific">Saccharospirillum mangrovi</name>
    <dbReference type="NCBI Taxonomy" id="2161747"/>
    <lineage>
        <taxon>Bacteria</taxon>
        <taxon>Pseudomonadati</taxon>
        <taxon>Pseudomonadota</taxon>
        <taxon>Gammaproteobacteria</taxon>
        <taxon>Oceanospirillales</taxon>
        <taxon>Saccharospirillaceae</taxon>
        <taxon>Saccharospirillum</taxon>
    </lineage>
</organism>
<evidence type="ECO:0000256" key="5">
    <source>
        <dbReference type="ARBA" id="ARBA00018429"/>
    </source>
</evidence>
<evidence type="ECO:0000256" key="9">
    <source>
        <dbReference type="HAMAP-Rule" id="MF_00148"/>
    </source>
</evidence>
<gene>
    <name evidence="9 13" type="primary">ung</name>
    <name evidence="13" type="ORF">ACFOOG_05605</name>
</gene>
<evidence type="ECO:0000256" key="6">
    <source>
        <dbReference type="ARBA" id="ARBA00022763"/>
    </source>
</evidence>
<dbReference type="EMBL" id="JBHRYR010000002">
    <property type="protein sequence ID" value="MFC3852308.1"/>
    <property type="molecule type" value="Genomic_DNA"/>
</dbReference>
<dbReference type="CDD" id="cd10027">
    <property type="entry name" value="UDG-F1-like"/>
    <property type="match status" value="1"/>
</dbReference>
<protein>
    <recommendedName>
        <fullName evidence="5 9">Uracil-DNA glycosylase</fullName>
        <shortName evidence="9">UDG</shortName>
        <ecNumber evidence="4 9">3.2.2.27</ecNumber>
    </recommendedName>
</protein>
<dbReference type="RefSeq" id="WP_380694316.1">
    <property type="nucleotide sequence ID" value="NZ_JBHRYR010000002.1"/>
</dbReference>
<reference evidence="14" key="1">
    <citation type="journal article" date="2019" name="Int. J. Syst. Evol. Microbiol.">
        <title>The Global Catalogue of Microorganisms (GCM) 10K type strain sequencing project: providing services to taxonomists for standard genome sequencing and annotation.</title>
        <authorList>
            <consortium name="The Broad Institute Genomics Platform"/>
            <consortium name="The Broad Institute Genome Sequencing Center for Infectious Disease"/>
            <person name="Wu L."/>
            <person name="Ma J."/>
        </authorList>
    </citation>
    <scope>NUCLEOTIDE SEQUENCE [LARGE SCALE GENOMIC DNA]</scope>
    <source>
        <strain evidence="14">IBRC 10765</strain>
    </source>
</reference>
<keyword evidence="14" id="KW-1185">Reference proteome</keyword>
<evidence type="ECO:0000313" key="14">
    <source>
        <dbReference type="Proteomes" id="UP001595617"/>
    </source>
</evidence>
<comment type="catalytic activity">
    <reaction evidence="1 9 11">
        <text>Hydrolyzes single-stranded DNA or mismatched double-stranded DNA and polynucleotides, releasing free uracil.</text>
        <dbReference type="EC" id="3.2.2.27"/>
    </reaction>
</comment>
<accession>A0ABV7ZUR5</accession>
<evidence type="ECO:0000256" key="3">
    <source>
        <dbReference type="ARBA" id="ARBA00008184"/>
    </source>
</evidence>
<dbReference type="Proteomes" id="UP001595617">
    <property type="component" value="Unassembled WGS sequence"/>
</dbReference>
<dbReference type="PROSITE" id="PS00130">
    <property type="entry name" value="U_DNA_GLYCOSYLASE"/>
    <property type="match status" value="1"/>
</dbReference>
<evidence type="ECO:0000313" key="13">
    <source>
        <dbReference type="EMBL" id="MFC3852308.1"/>
    </source>
</evidence>
<dbReference type="PANTHER" id="PTHR11264">
    <property type="entry name" value="URACIL-DNA GLYCOSYLASE"/>
    <property type="match status" value="1"/>
</dbReference>
<comment type="function">
    <text evidence="2 9 11">Excises uracil residues from the DNA which can arise as a result of misincorporation of dUMP residues by DNA polymerase or due to deamination of cytosine.</text>
</comment>
<evidence type="ECO:0000256" key="1">
    <source>
        <dbReference type="ARBA" id="ARBA00001400"/>
    </source>
</evidence>
<keyword evidence="13" id="KW-0326">Glycosidase</keyword>
<evidence type="ECO:0000256" key="2">
    <source>
        <dbReference type="ARBA" id="ARBA00002631"/>
    </source>
</evidence>
<dbReference type="Pfam" id="PF03167">
    <property type="entry name" value="UDG"/>
    <property type="match status" value="1"/>
</dbReference>
<dbReference type="HAMAP" id="MF_00148">
    <property type="entry name" value="UDG"/>
    <property type="match status" value="1"/>
</dbReference>
<proteinExistence type="inferred from homology"/>
<dbReference type="PANTHER" id="PTHR11264:SF0">
    <property type="entry name" value="URACIL-DNA GLYCOSYLASE"/>
    <property type="match status" value="1"/>
</dbReference>
<dbReference type="InterPro" id="IPR005122">
    <property type="entry name" value="Uracil-DNA_glycosylase-like"/>
</dbReference>
<evidence type="ECO:0000256" key="8">
    <source>
        <dbReference type="ARBA" id="ARBA00023204"/>
    </source>
</evidence>
<evidence type="ECO:0000259" key="12">
    <source>
        <dbReference type="SMART" id="SM00986"/>
    </source>
</evidence>
<dbReference type="SMART" id="SM00986">
    <property type="entry name" value="UDG"/>
    <property type="match status" value="1"/>
</dbReference>
<keyword evidence="9" id="KW-0963">Cytoplasm</keyword>
<feature type="active site" description="Proton acceptor" evidence="9 10">
    <location>
        <position position="70"/>
    </location>
</feature>
<dbReference type="Gene3D" id="3.40.470.10">
    <property type="entry name" value="Uracil-DNA glycosylase-like domain"/>
    <property type="match status" value="1"/>
</dbReference>
<dbReference type="SUPFAM" id="SSF52141">
    <property type="entry name" value="Uracil-DNA glycosylase-like"/>
    <property type="match status" value="1"/>
</dbReference>
<evidence type="ECO:0000256" key="7">
    <source>
        <dbReference type="ARBA" id="ARBA00022801"/>
    </source>
</evidence>